<dbReference type="PROSITE" id="PS51272">
    <property type="entry name" value="SLH"/>
    <property type="match status" value="2"/>
</dbReference>
<evidence type="ECO:0000259" key="3">
    <source>
        <dbReference type="PROSITE" id="PS51272"/>
    </source>
</evidence>
<gene>
    <name evidence="4" type="ORF">SAMN05880501_101214</name>
</gene>
<dbReference type="PANTHER" id="PTHR43308:SF5">
    <property type="entry name" value="S-LAYER PROTEIN _ PEPTIDOGLYCAN ENDO-BETA-N-ACETYLGLUCOSAMINIDASE"/>
    <property type="match status" value="1"/>
</dbReference>
<dbReference type="RefSeq" id="WP_097071796.1">
    <property type="nucleotide sequence ID" value="NZ_OBMQ01000001.1"/>
</dbReference>
<protein>
    <submittedName>
        <fullName evidence="4">S-layer family protein</fullName>
    </submittedName>
</protein>
<feature type="domain" description="SLH" evidence="3">
    <location>
        <begin position="102"/>
        <end position="163"/>
    </location>
</feature>
<sequence>MTKTNANKFFKAGVAAAVVVSSGVVAAPIVSQAEETQNSISFKDLSTKNPYYTDIMNLAERGIIKGFPDKTFGTYKDITRGQAAKILAQVLHLDTENVTDPGFVDVKKDSEYYGAIAALQNAGIINGYTNDNTFRAGEFVTRNHMAKMIAIGFGFETNSTAPFTDMHDSYKEYISALFENGVTTGRTSTTFDGLSFVTRGQMAAFAVRAENVTKEITFTINDIEASKIVTSEGQFRSSLPIFNAANSAALEGAVVNAVITNGEVKAINALTLNNSGSEENPVVLDGGNTIIDGVLTVNADFTNLKNITVNEDVILTSTVANNFDANGLDIKGELVIVEEVQAQLASLTMFANLTSNGPKVNLTNSAVKAVNAKRDNVIISSNIKLPEVKVAANVTSIEVNANVATVTVNASEALQIKGSASIDKVNVQQATQLALEVTGLVKQLDLANAEAKVSLGTNISVEKIVVPTGSNISTLINDYETVKEKIVEVVDNSGAVVEPPVNNGGNQGGEGTPGENGNPGSGGTPGDEGNNGTPGNGGTPGDGGNNGTPGNDVTPTDIEKINATIASVTGNKVEELKFANVNENLVKDLAALLTEENVDLTPIGSLIADADGDDADETVSEAEFVAFFTSLNHDQVIAQYGAVLTADQKAVLAKLKEIYPSPVVKTDVEKINEVIASVTGNKVEELKFANVNENLVKDLAALLTKDNVNLTPIGSLIADADGDDAGETVSEAEFVAFFTSLNHDQVIAQYDAVLTADQKAVLAKLKEIYPSPVVKTDVEKINEVIASVTGNKVEELKFANVNENLVKDLAALLTKENVDLTPIGSLIADADGDDADETVSEVEFVAFFTNLNHDQVIAQYGAVLTADQKAVLAKLKEIYPSPVVVKTDLEKINEVIADVTGDKVDELTFTNVDQNLVEDLANLLTKENVDLTPIGSLIADADGDDADETVSEVEFVAFFTSLNYDQVVAQYGAVLTDDQKDVLAKLKEIYPTPAQPVASTILNMDDTFTVENGVVKFI</sequence>
<dbReference type="Pfam" id="PF00395">
    <property type="entry name" value="SLH"/>
    <property type="match status" value="3"/>
</dbReference>
<feature type="compositionally biased region" description="Gly residues" evidence="1">
    <location>
        <begin position="505"/>
        <end position="526"/>
    </location>
</feature>
<dbReference type="OrthoDB" id="57539at2"/>
<dbReference type="PANTHER" id="PTHR43308">
    <property type="entry name" value="OUTER MEMBRANE PROTEIN ALPHA-RELATED"/>
    <property type="match status" value="1"/>
</dbReference>
<keyword evidence="2" id="KW-0732">Signal</keyword>
<dbReference type="InterPro" id="IPR051465">
    <property type="entry name" value="Cell_Envelope_Struct_Comp"/>
</dbReference>
<name>A0A285REK2_9BACL</name>
<evidence type="ECO:0000256" key="2">
    <source>
        <dbReference type="SAM" id="SignalP"/>
    </source>
</evidence>
<accession>A0A285REK2</accession>
<evidence type="ECO:0000256" key="1">
    <source>
        <dbReference type="SAM" id="MobiDB-lite"/>
    </source>
</evidence>
<dbReference type="Proteomes" id="UP000219636">
    <property type="component" value="Unassembled WGS sequence"/>
</dbReference>
<keyword evidence="5" id="KW-1185">Reference proteome</keyword>
<feature type="compositionally biased region" description="Gly residues" evidence="1">
    <location>
        <begin position="532"/>
        <end position="547"/>
    </location>
</feature>
<dbReference type="EMBL" id="OBMQ01000001">
    <property type="protein sequence ID" value="SOB90807.1"/>
    <property type="molecule type" value="Genomic_DNA"/>
</dbReference>
<evidence type="ECO:0000313" key="5">
    <source>
        <dbReference type="Proteomes" id="UP000219636"/>
    </source>
</evidence>
<evidence type="ECO:0000313" key="4">
    <source>
        <dbReference type="EMBL" id="SOB90807.1"/>
    </source>
</evidence>
<organism evidence="4 5">
    <name type="scientific">Ureibacillus xyleni</name>
    <dbReference type="NCBI Taxonomy" id="614648"/>
    <lineage>
        <taxon>Bacteria</taxon>
        <taxon>Bacillati</taxon>
        <taxon>Bacillota</taxon>
        <taxon>Bacilli</taxon>
        <taxon>Bacillales</taxon>
        <taxon>Caryophanaceae</taxon>
        <taxon>Ureibacillus</taxon>
    </lineage>
</organism>
<feature type="region of interest" description="Disordered" evidence="1">
    <location>
        <begin position="494"/>
        <end position="556"/>
    </location>
</feature>
<dbReference type="AlphaFoldDB" id="A0A285REK2"/>
<feature type="chain" id="PRO_5039004819" evidence="2">
    <location>
        <begin position="27"/>
        <end position="1018"/>
    </location>
</feature>
<feature type="domain" description="SLH" evidence="3">
    <location>
        <begin position="38"/>
        <end position="101"/>
    </location>
</feature>
<proteinExistence type="predicted"/>
<feature type="signal peptide" evidence="2">
    <location>
        <begin position="1"/>
        <end position="26"/>
    </location>
</feature>
<dbReference type="InterPro" id="IPR001119">
    <property type="entry name" value="SLH_dom"/>
</dbReference>
<reference evidence="5" key="1">
    <citation type="submission" date="2017-08" db="EMBL/GenBank/DDBJ databases">
        <authorList>
            <person name="Varghese N."/>
            <person name="Submissions S."/>
        </authorList>
    </citation>
    <scope>NUCLEOTIDE SEQUENCE [LARGE SCALE GENOMIC DNA]</scope>
    <source>
        <strain evidence="5">JC22</strain>
    </source>
</reference>